<reference evidence="1" key="2">
    <citation type="submission" date="2022-06" db="UniProtKB">
        <authorList>
            <consortium name="EnsemblMetazoa"/>
        </authorList>
    </citation>
    <scope>IDENTIFICATION</scope>
    <source>
        <strain evidence="1">PS312</strain>
    </source>
</reference>
<sequence length="69" mass="8028">MYLDDYEISDAIAVDEKIARKLFSRIILSNLANKNKETRRKACAPAVPECIVERANFSDRKKLKHLFLF</sequence>
<keyword evidence="2" id="KW-1185">Reference proteome</keyword>
<protein>
    <submittedName>
        <fullName evidence="1">Uncharacterized protein</fullName>
    </submittedName>
</protein>
<evidence type="ECO:0000313" key="1">
    <source>
        <dbReference type="EnsemblMetazoa" id="PPA43788.1"/>
    </source>
</evidence>
<accession>A0A8R1Z536</accession>
<accession>A0A2A6B7Z1</accession>
<proteinExistence type="predicted"/>
<evidence type="ECO:0000313" key="2">
    <source>
        <dbReference type="Proteomes" id="UP000005239"/>
    </source>
</evidence>
<organism evidence="1 2">
    <name type="scientific">Pristionchus pacificus</name>
    <name type="common">Parasitic nematode worm</name>
    <dbReference type="NCBI Taxonomy" id="54126"/>
    <lineage>
        <taxon>Eukaryota</taxon>
        <taxon>Metazoa</taxon>
        <taxon>Ecdysozoa</taxon>
        <taxon>Nematoda</taxon>
        <taxon>Chromadorea</taxon>
        <taxon>Rhabditida</taxon>
        <taxon>Rhabditina</taxon>
        <taxon>Diplogasteromorpha</taxon>
        <taxon>Diplogasteroidea</taxon>
        <taxon>Neodiplogasteridae</taxon>
        <taxon>Pristionchus</taxon>
    </lineage>
</organism>
<dbReference type="AlphaFoldDB" id="A0A2A6B7Z1"/>
<dbReference type="EnsemblMetazoa" id="PPA43788.1">
    <property type="protein sequence ID" value="PPA43788.1"/>
    <property type="gene ID" value="WBGene00282157"/>
</dbReference>
<gene>
    <name evidence="1" type="primary">WBGene00282157</name>
</gene>
<dbReference type="Proteomes" id="UP000005239">
    <property type="component" value="Unassembled WGS sequence"/>
</dbReference>
<reference evidence="2" key="1">
    <citation type="journal article" date="2008" name="Nat. Genet.">
        <title>The Pristionchus pacificus genome provides a unique perspective on nematode lifestyle and parasitism.</title>
        <authorList>
            <person name="Dieterich C."/>
            <person name="Clifton S.W."/>
            <person name="Schuster L.N."/>
            <person name="Chinwalla A."/>
            <person name="Delehaunty K."/>
            <person name="Dinkelacker I."/>
            <person name="Fulton L."/>
            <person name="Fulton R."/>
            <person name="Godfrey J."/>
            <person name="Minx P."/>
            <person name="Mitreva M."/>
            <person name="Roeseler W."/>
            <person name="Tian H."/>
            <person name="Witte H."/>
            <person name="Yang S.P."/>
            <person name="Wilson R.K."/>
            <person name="Sommer R.J."/>
        </authorList>
    </citation>
    <scope>NUCLEOTIDE SEQUENCE [LARGE SCALE GENOMIC DNA]</scope>
    <source>
        <strain evidence="2">PS312</strain>
    </source>
</reference>
<name>A0A2A6B7Z1_PRIPA</name>